<dbReference type="Proteomes" id="UP000595437">
    <property type="component" value="Chromosome 15"/>
</dbReference>
<evidence type="ECO:0000313" key="2">
    <source>
        <dbReference type="Proteomes" id="UP000595437"/>
    </source>
</evidence>
<organism evidence="1 2">
    <name type="scientific">Caligus rogercresseyi</name>
    <name type="common">Sea louse</name>
    <dbReference type="NCBI Taxonomy" id="217165"/>
    <lineage>
        <taxon>Eukaryota</taxon>
        <taxon>Metazoa</taxon>
        <taxon>Ecdysozoa</taxon>
        <taxon>Arthropoda</taxon>
        <taxon>Crustacea</taxon>
        <taxon>Multicrustacea</taxon>
        <taxon>Hexanauplia</taxon>
        <taxon>Copepoda</taxon>
        <taxon>Siphonostomatoida</taxon>
        <taxon>Caligidae</taxon>
        <taxon>Caligus</taxon>
    </lineage>
</organism>
<sequence>MPLERICARLDSDQTRFASVRWFCGLHGFLRVRRARAVIRYFVGFGRRHLYLKTRTSLAVLK</sequence>
<dbReference type="EMBL" id="CP045904">
    <property type="protein sequence ID" value="QQP35811.1"/>
    <property type="molecule type" value="Genomic_DNA"/>
</dbReference>
<dbReference type="AlphaFoldDB" id="A0A7T8GQV8"/>
<accession>A0A7T8GQV8</accession>
<gene>
    <name evidence="1" type="ORF">FKW44_020707</name>
</gene>
<protein>
    <submittedName>
        <fullName evidence="1">Uncharacterized protein</fullName>
    </submittedName>
</protein>
<evidence type="ECO:0000313" key="1">
    <source>
        <dbReference type="EMBL" id="QQP35811.1"/>
    </source>
</evidence>
<name>A0A7T8GQV8_CALRO</name>
<reference evidence="2" key="1">
    <citation type="submission" date="2021-01" db="EMBL/GenBank/DDBJ databases">
        <title>Caligus Genome Assembly.</title>
        <authorList>
            <person name="Gallardo-Escarate C."/>
        </authorList>
    </citation>
    <scope>NUCLEOTIDE SEQUENCE [LARGE SCALE GENOMIC DNA]</scope>
</reference>
<proteinExistence type="predicted"/>
<keyword evidence="2" id="KW-1185">Reference proteome</keyword>
<feature type="non-terminal residue" evidence="1">
    <location>
        <position position="62"/>
    </location>
</feature>